<feature type="compositionally biased region" description="Basic and acidic residues" evidence="1">
    <location>
        <begin position="65"/>
        <end position="79"/>
    </location>
</feature>
<feature type="region of interest" description="Disordered" evidence="1">
    <location>
        <begin position="60"/>
        <end position="107"/>
    </location>
</feature>
<evidence type="ECO:0000313" key="3">
    <source>
        <dbReference type="Proteomes" id="UP000311382"/>
    </source>
</evidence>
<dbReference type="AlphaFoldDB" id="A0A5C5FVB9"/>
<name>A0A5C5FVB9_9BASI</name>
<sequence length="296" mass="32419">MQDSARRRQVEKSDEQKEQGKAKACLVGERGDDTRARSQRTARAALVLFVHVAAVHLGRPRRQARHLEGRLAARNERQTRVARRGALRAGGPARTGRSPRSTRRRRRHSVVTVLVAIEVRGAVGGGEAVLRGVGAAPRRAVLRRARRVDHPLRGRGRVDRSARVGVVPARVGRRPAVHDRERLERRLVRRVRVRVGVPAAAVAVCRGVQRARRADVARGSAGTAVLAAKVSLVADAVRAALVRLLGLERRRVGRQELTVRLQVRPLELVDVVWKGGEDVRSVSSGEDVRSVSSGAL</sequence>
<dbReference type="Proteomes" id="UP000311382">
    <property type="component" value="Unassembled WGS sequence"/>
</dbReference>
<organism evidence="2 3">
    <name type="scientific">Rhodotorula diobovata</name>
    <dbReference type="NCBI Taxonomy" id="5288"/>
    <lineage>
        <taxon>Eukaryota</taxon>
        <taxon>Fungi</taxon>
        <taxon>Dikarya</taxon>
        <taxon>Basidiomycota</taxon>
        <taxon>Pucciniomycotina</taxon>
        <taxon>Microbotryomycetes</taxon>
        <taxon>Sporidiobolales</taxon>
        <taxon>Sporidiobolaceae</taxon>
        <taxon>Rhodotorula</taxon>
    </lineage>
</organism>
<proteinExistence type="predicted"/>
<feature type="region of interest" description="Disordered" evidence="1">
    <location>
        <begin position="1"/>
        <end position="38"/>
    </location>
</feature>
<protein>
    <submittedName>
        <fullName evidence="2">Uncharacterized protein</fullName>
    </submittedName>
</protein>
<accession>A0A5C5FVB9</accession>
<feature type="compositionally biased region" description="Basic and acidic residues" evidence="1">
    <location>
        <begin position="1"/>
        <end position="21"/>
    </location>
</feature>
<gene>
    <name evidence="2" type="ORF">DMC30DRAFT_399837</name>
</gene>
<feature type="compositionally biased region" description="Low complexity" evidence="1">
    <location>
        <begin position="87"/>
        <end position="99"/>
    </location>
</feature>
<evidence type="ECO:0000256" key="1">
    <source>
        <dbReference type="SAM" id="MobiDB-lite"/>
    </source>
</evidence>
<comment type="caution">
    <text evidence="2">The sequence shown here is derived from an EMBL/GenBank/DDBJ whole genome shotgun (WGS) entry which is preliminary data.</text>
</comment>
<dbReference type="EMBL" id="SOZI01000089">
    <property type="protein sequence ID" value="TNY19631.1"/>
    <property type="molecule type" value="Genomic_DNA"/>
</dbReference>
<reference evidence="2 3" key="1">
    <citation type="submission" date="2019-03" db="EMBL/GenBank/DDBJ databases">
        <title>Rhodosporidium diobovatum UCD-FST 08-225 genome sequencing, assembly, and annotation.</title>
        <authorList>
            <person name="Fakankun I.U."/>
            <person name="Fristensky B."/>
            <person name="Levin D.B."/>
        </authorList>
    </citation>
    <scope>NUCLEOTIDE SEQUENCE [LARGE SCALE GENOMIC DNA]</scope>
    <source>
        <strain evidence="2 3">UCD-FST 08-225</strain>
    </source>
</reference>
<keyword evidence="3" id="KW-1185">Reference proteome</keyword>
<evidence type="ECO:0000313" key="2">
    <source>
        <dbReference type="EMBL" id="TNY19631.1"/>
    </source>
</evidence>